<dbReference type="GO" id="GO:0019303">
    <property type="term" value="P:D-ribose catabolic process"/>
    <property type="evidence" value="ECO:0007669"/>
    <property type="project" value="UniProtKB-UniRule"/>
</dbReference>
<feature type="binding site" evidence="9">
    <location>
        <position position="293"/>
    </location>
    <ligand>
        <name>K(+)</name>
        <dbReference type="ChEBI" id="CHEBI:29103"/>
    </ligand>
</feature>
<feature type="active site" description="Proton acceptor" evidence="9">
    <location>
        <position position="258"/>
    </location>
</feature>
<keyword evidence="3 9" id="KW-0547">Nucleotide-binding</keyword>
<dbReference type="Pfam" id="PF00294">
    <property type="entry name" value="PfkB"/>
    <property type="match status" value="1"/>
</dbReference>
<dbReference type="GO" id="GO:0046872">
    <property type="term" value="F:metal ion binding"/>
    <property type="evidence" value="ECO:0007669"/>
    <property type="project" value="UniProtKB-KW"/>
</dbReference>
<dbReference type="EMBL" id="CYPR01000073">
    <property type="protein sequence ID" value="CUH36983.1"/>
    <property type="molecule type" value="Genomic_DNA"/>
</dbReference>
<feature type="domain" description="Carbohydrate kinase PfkB" evidence="10">
    <location>
        <begin position="5"/>
        <end position="299"/>
    </location>
</feature>
<comment type="catalytic activity">
    <reaction evidence="9">
        <text>D-ribose + ATP = D-ribose 5-phosphate + ADP + H(+)</text>
        <dbReference type="Rhea" id="RHEA:13697"/>
        <dbReference type="ChEBI" id="CHEBI:15378"/>
        <dbReference type="ChEBI" id="CHEBI:30616"/>
        <dbReference type="ChEBI" id="CHEBI:47013"/>
        <dbReference type="ChEBI" id="CHEBI:78346"/>
        <dbReference type="ChEBI" id="CHEBI:456216"/>
        <dbReference type="EC" id="2.7.1.15"/>
    </reaction>
</comment>
<keyword evidence="6 9" id="KW-0460">Magnesium</keyword>
<keyword evidence="12" id="KW-1185">Reference proteome</keyword>
<dbReference type="EC" id="2.7.1.15" evidence="9"/>
<organism evidence="11 12">
    <name type="scientific">Jannaschia seosinensis</name>
    <dbReference type="NCBI Taxonomy" id="313367"/>
    <lineage>
        <taxon>Bacteria</taxon>
        <taxon>Pseudomonadati</taxon>
        <taxon>Pseudomonadota</taxon>
        <taxon>Alphaproteobacteria</taxon>
        <taxon>Rhodobacterales</taxon>
        <taxon>Roseobacteraceae</taxon>
        <taxon>Jannaschia</taxon>
    </lineage>
</organism>
<dbReference type="HAMAP" id="MF_01987">
    <property type="entry name" value="Ribokinase"/>
    <property type="match status" value="1"/>
</dbReference>
<dbReference type="GO" id="GO:0005829">
    <property type="term" value="C:cytosol"/>
    <property type="evidence" value="ECO:0007669"/>
    <property type="project" value="TreeGrafter"/>
</dbReference>
<comment type="activity regulation">
    <text evidence="9">Activated by a monovalent cation that binds near, but not in, the active site. The most likely occupant of the site in vivo is potassium. Ion binding induces a conformational change that may alter substrate affinity.</text>
</comment>
<dbReference type="Gene3D" id="3.40.1190.20">
    <property type="match status" value="1"/>
</dbReference>
<comment type="pathway">
    <text evidence="9">Carbohydrate metabolism; D-ribose degradation; D-ribose 5-phosphate from beta-D-ribopyranose: step 2/2.</text>
</comment>
<evidence type="ECO:0000259" key="10">
    <source>
        <dbReference type="Pfam" id="PF00294"/>
    </source>
</evidence>
<dbReference type="Proteomes" id="UP000049455">
    <property type="component" value="Unassembled WGS sequence"/>
</dbReference>
<comment type="similarity">
    <text evidence="9">Belongs to the carbohydrate kinase PfkB family. Ribokinase subfamily.</text>
</comment>
<comment type="subcellular location">
    <subcellularLocation>
        <location evidence="9">Cytoplasm</location>
    </subcellularLocation>
</comment>
<evidence type="ECO:0000256" key="4">
    <source>
        <dbReference type="ARBA" id="ARBA00022777"/>
    </source>
</evidence>
<evidence type="ECO:0000313" key="11">
    <source>
        <dbReference type="EMBL" id="CUH36983.1"/>
    </source>
</evidence>
<evidence type="ECO:0000256" key="9">
    <source>
        <dbReference type="HAMAP-Rule" id="MF_01987"/>
    </source>
</evidence>
<dbReference type="GO" id="GO:0004747">
    <property type="term" value="F:ribokinase activity"/>
    <property type="evidence" value="ECO:0007669"/>
    <property type="project" value="UniProtKB-UniRule"/>
</dbReference>
<dbReference type="PANTHER" id="PTHR10584:SF166">
    <property type="entry name" value="RIBOKINASE"/>
    <property type="match status" value="1"/>
</dbReference>
<feature type="binding site" evidence="9">
    <location>
        <begin position="257"/>
        <end position="258"/>
    </location>
    <ligand>
        <name>ATP</name>
        <dbReference type="ChEBI" id="CHEBI:30616"/>
    </ligand>
</feature>
<gene>
    <name evidence="11" type="primary">rbsK_1</name>
    <name evidence="9" type="synonym">rbsK</name>
    <name evidence="11" type="ORF">JSE7799_01255</name>
</gene>
<dbReference type="AlphaFoldDB" id="A0A0M7B754"/>
<comment type="cofactor">
    <cofactor evidence="9">
        <name>Mg(2+)</name>
        <dbReference type="ChEBI" id="CHEBI:18420"/>
    </cofactor>
    <text evidence="9">Requires a divalent cation, most likely magnesium in vivo, as an electrophilic catalyst to aid phosphoryl group transfer. It is the chelate of the metal and the nucleotide that is the actual substrate.</text>
</comment>
<feature type="binding site" evidence="9">
    <location>
        <begin position="14"/>
        <end position="16"/>
    </location>
    <ligand>
        <name>substrate</name>
    </ligand>
</feature>
<feature type="binding site" evidence="9">
    <location>
        <begin position="42"/>
        <end position="46"/>
    </location>
    <ligand>
        <name>substrate</name>
    </ligand>
</feature>
<feature type="binding site" evidence="9">
    <location>
        <position position="190"/>
    </location>
    <ligand>
        <name>ATP</name>
        <dbReference type="ChEBI" id="CHEBI:30616"/>
    </ligand>
</feature>
<keyword evidence="5 9" id="KW-0067">ATP-binding</keyword>
<feature type="binding site" evidence="9">
    <location>
        <position position="258"/>
    </location>
    <ligand>
        <name>substrate</name>
    </ligand>
</feature>
<feature type="binding site" evidence="9">
    <location>
        <position position="252"/>
    </location>
    <ligand>
        <name>K(+)</name>
        <dbReference type="ChEBI" id="CHEBI:29103"/>
    </ligand>
</feature>
<dbReference type="InterPro" id="IPR002139">
    <property type="entry name" value="Ribo/fructo_kinase"/>
</dbReference>
<feature type="binding site" evidence="9">
    <location>
        <position position="254"/>
    </location>
    <ligand>
        <name>K(+)</name>
        <dbReference type="ChEBI" id="CHEBI:29103"/>
    </ligand>
</feature>
<dbReference type="RefSeq" id="WP_055662864.1">
    <property type="nucleotide sequence ID" value="NZ_CYPR01000073.1"/>
</dbReference>
<sequence length="320" mass="33096">MLHQPKVISVGSINADFQVRVDRRPEPGETLTGHHFARLSGGKAANVAFQAQQLGTPAQLLGCVGDDDLAEQALEPLRQIGVDLSGVNVAPDCPTGVSMINVPPGGAKGIVLAENANATWGPEALHNIVEVVRSAPSNSVLVYDVEVPEEVTKAAAEAAAERGFTRILDPSPANAVSDELLDLSNILLPNPVEAKKLSGIKVEDAPTAGRAAAALARGGAKTICIKLYTGGCVLCHNGVLHFLRAPNVDAVDTTGAGDVFAGVFATWLSKGNTVLEAARAASAASAYAVTQYGSQAGCPDNREVEARLGEVQLTPHDPNP</sequence>
<evidence type="ECO:0000256" key="3">
    <source>
        <dbReference type="ARBA" id="ARBA00022741"/>
    </source>
</evidence>
<evidence type="ECO:0000313" key="12">
    <source>
        <dbReference type="Proteomes" id="UP000049455"/>
    </source>
</evidence>
<evidence type="ECO:0000256" key="2">
    <source>
        <dbReference type="ARBA" id="ARBA00022723"/>
    </source>
</evidence>
<dbReference type="OrthoDB" id="9792663at2"/>
<dbReference type="GO" id="GO:0005524">
    <property type="term" value="F:ATP binding"/>
    <property type="evidence" value="ECO:0007669"/>
    <property type="project" value="UniProtKB-UniRule"/>
</dbReference>
<dbReference type="PRINTS" id="PR00990">
    <property type="entry name" value="RIBOKINASE"/>
</dbReference>
<keyword evidence="1 9" id="KW-0808">Transferase</keyword>
<comment type="subunit">
    <text evidence="9">Homodimer.</text>
</comment>
<evidence type="ECO:0000256" key="7">
    <source>
        <dbReference type="ARBA" id="ARBA00022958"/>
    </source>
</evidence>
<comment type="caution">
    <text evidence="9">Lacks conserved residue(s) required for the propagation of feature annotation.</text>
</comment>
<protein>
    <recommendedName>
        <fullName evidence="9">Ribokinase</fullName>
        <shortName evidence="9">RK</shortName>
        <ecNumber evidence="9">2.7.1.15</ecNumber>
    </recommendedName>
</protein>
<evidence type="ECO:0000256" key="6">
    <source>
        <dbReference type="ARBA" id="ARBA00022842"/>
    </source>
</evidence>
<keyword evidence="8 9" id="KW-0119">Carbohydrate metabolism</keyword>
<name>A0A0M7B754_9RHOB</name>
<feature type="binding site" evidence="9">
    <location>
        <position position="288"/>
    </location>
    <ligand>
        <name>K(+)</name>
        <dbReference type="ChEBI" id="CHEBI:29103"/>
    </ligand>
</feature>
<dbReference type="InterPro" id="IPR029056">
    <property type="entry name" value="Ribokinase-like"/>
</dbReference>
<evidence type="ECO:0000256" key="5">
    <source>
        <dbReference type="ARBA" id="ARBA00022840"/>
    </source>
</evidence>
<dbReference type="InterPro" id="IPR011611">
    <property type="entry name" value="PfkB_dom"/>
</dbReference>
<comment type="function">
    <text evidence="9">Catalyzes the phosphorylation of ribose at O-5 in a reaction requiring ATP and magnesium. The resulting D-ribose-5-phosphate can then be used either for sythesis of nucleotides, histidine, and tryptophan, or as a component of the pentose phosphate pathway.</text>
</comment>
<proteinExistence type="inferred from homology"/>
<dbReference type="PANTHER" id="PTHR10584">
    <property type="entry name" value="SUGAR KINASE"/>
    <property type="match status" value="1"/>
</dbReference>
<accession>A0A0M7B754</accession>
<dbReference type="STRING" id="313367.JSE7799_01255"/>
<dbReference type="InterPro" id="IPR011877">
    <property type="entry name" value="Ribokinase"/>
</dbReference>
<keyword evidence="9" id="KW-0963">Cytoplasm</keyword>
<dbReference type="SUPFAM" id="SSF53613">
    <property type="entry name" value="Ribokinase-like"/>
    <property type="match status" value="1"/>
</dbReference>
<feature type="binding site" evidence="9">
    <location>
        <position position="146"/>
    </location>
    <ligand>
        <name>substrate</name>
    </ligand>
</feature>
<keyword evidence="2 9" id="KW-0479">Metal-binding</keyword>
<dbReference type="UniPathway" id="UPA00916">
    <property type="reaction ID" value="UER00889"/>
</dbReference>
<feature type="binding site" evidence="9">
    <location>
        <position position="291"/>
    </location>
    <ligand>
        <name>K(+)</name>
        <dbReference type="ChEBI" id="CHEBI:29103"/>
    </ligand>
</feature>
<reference evidence="11 12" key="1">
    <citation type="submission" date="2015-09" db="EMBL/GenBank/DDBJ databases">
        <authorList>
            <person name="Jackson K.R."/>
            <person name="Lunt B.L."/>
            <person name="Fisher J.N.B."/>
            <person name="Gardner A.V."/>
            <person name="Bailey M.E."/>
            <person name="Deus L.M."/>
            <person name="Earl A.S."/>
            <person name="Gibby P.D."/>
            <person name="Hartmann K.A."/>
            <person name="Liu J.E."/>
            <person name="Manci A.M."/>
            <person name="Nielsen D.A."/>
            <person name="Solomon M.B."/>
            <person name="Breakwell D.P."/>
            <person name="Burnett S.H."/>
            <person name="Grose J.H."/>
        </authorList>
    </citation>
    <scope>NUCLEOTIDE SEQUENCE [LARGE SCALE GENOMIC DNA]</scope>
    <source>
        <strain evidence="11 12">CECT 7799</strain>
    </source>
</reference>
<keyword evidence="7 9" id="KW-0630">Potassium</keyword>
<keyword evidence="4 9" id="KW-0418">Kinase</keyword>
<evidence type="ECO:0000256" key="1">
    <source>
        <dbReference type="ARBA" id="ARBA00022679"/>
    </source>
</evidence>
<evidence type="ECO:0000256" key="8">
    <source>
        <dbReference type="ARBA" id="ARBA00023277"/>
    </source>
</evidence>